<dbReference type="CDD" id="cd23575">
    <property type="entry name" value="TFP_LU_ECD_GPIHBP1"/>
    <property type="match status" value="1"/>
</dbReference>
<accession>A0ABM1ALJ0</accession>
<dbReference type="GeneID" id="101986175"/>
<sequence length="269" mass="29513">MPSAADDQYPEPRVRIVPVDRTARARMEALRVVLLVLLISGQSAGSRWAQEEDGDTDLGSESYGYDDDYEEEEEEETNEIPESRDRESLQCYMCLSLHSGESCNQTQSCYHSHDFCTTLVSHGNTDKGPLTTYSMWCTDTCRPFTKTLLGTQMIKTCCQSKLCNIPPWQSPQVQDSPGGWTGSPVDSGIRDTQGGIARPPMDRGTRGPQGSRVDPPPVVKVVPPQSGGASLPKDSRDDHPWDSGAGCPPGWPKFGNTVFLLSLLTSLWA</sequence>
<evidence type="ECO:0000259" key="3">
    <source>
        <dbReference type="Pfam" id="PF00087"/>
    </source>
</evidence>
<keyword evidence="1" id="KW-0732">Signal</keyword>
<dbReference type="Pfam" id="PF00087">
    <property type="entry name" value="Toxin_TOLIP"/>
    <property type="match status" value="1"/>
</dbReference>
<feature type="domain" description="Snake toxin/toxin-like" evidence="3">
    <location>
        <begin position="89"/>
        <end position="164"/>
    </location>
</feature>
<evidence type="ECO:0000313" key="4">
    <source>
        <dbReference type="Proteomes" id="UP000694915"/>
    </source>
</evidence>
<dbReference type="PANTHER" id="PTHR16983:SF12">
    <property type="entry name" value="GLYCOSYLPHOSPHATIDYLINOSITOL-ANCHORED HIGH DENSITY LIPOPROTEIN-BINDING PROTEIN 1"/>
    <property type="match status" value="1"/>
</dbReference>
<keyword evidence="5" id="KW-0449">Lipoprotein</keyword>
<dbReference type="InterPro" id="IPR045860">
    <property type="entry name" value="Snake_toxin-like_sf"/>
</dbReference>
<dbReference type="InterPro" id="IPR035076">
    <property type="entry name" value="Toxin/TOLIP"/>
</dbReference>
<evidence type="ECO:0000256" key="2">
    <source>
        <dbReference type="SAM" id="MobiDB-lite"/>
    </source>
</evidence>
<gene>
    <name evidence="5" type="primary">Gpihbp1</name>
</gene>
<dbReference type="InterPro" id="IPR018363">
    <property type="entry name" value="CD59_antigen_CS"/>
</dbReference>
<dbReference type="Gene3D" id="2.10.60.10">
    <property type="entry name" value="CD59"/>
    <property type="match status" value="1"/>
</dbReference>
<feature type="region of interest" description="Disordered" evidence="2">
    <location>
        <begin position="169"/>
        <end position="248"/>
    </location>
</feature>
<keyword evidence="4" id="KW-1185">Reference proteome</keyword>
<name>A0ABM1ALJ0_MICOH</name>
<dbReference type="PROSITE" id="PS00983">
    <property type="entry name" value="LY6_UPAR"/>
    <property type="match status" value="1"/>
</dbReference>
<reference evidence="5" key="1">
    <citation type="submission" date="2025-08" db="UniProtKB">
        <authorList>
            <consortium name="RefSeq"/>
        </authorList>
    </citation>
    <scope>IDENTIFICATION</scope>
</reference>
<dbReference type="InterPro" id="IPR051110">
    <property type="entry name" value="Ly-6/neurotoxin-like_GPI-ap"/>
</dbReference>
<dbReference type="RefSeq" id="XP_013204183.2">
    <property type="nucleotide sequence ID" value="XM_013348729.2"/>
</dbReference>
<evidence type="ECO:0000256" key="1">
    <source>
        <dbReference type="ARBA" id="ARBA00022729"/>
    </source>
</evidence>
<evidence type="ECO:0000313" key="5">
    <source>
        <dbReference type="RefSeq" id="XP_013204183.2"/>
    </source>
</evidence>
<proteinExistence type="predicted"/>
<protein>
    <submittedName>
        <fullName evidence="5">Glycosylphosphatidylinositol-anchored high density lipoprotein-binding protein 1</fullName>
    </submittedName>
</protein>
<feature type="region of interest" description="Disordered" evidence="2">
    <location>
        <begin position="46"/>
        <end position="83"/>
    </location>
</feature>
<feature type="compositionally biased region" description="Acidic residues" evidence="2">
    <location>
        <begin position="51"/>
        <end position="79"/>
    </location>
</feature>
<dbReference type="Proteomes" id="UP000694915">
    <property type="component" value="Chromosome 15"/>
</dbReference>
<organism evidence="4 5">
    <name type="scientific">Microtus ochrogaster</name>
    <name type="common">Prairie vole</name>
    <dbReference type="NCBI Taxonomy" id="79684"/>
    <lineage>
        <taxon>Eukaryota</taxon>
        <taxon>Metazoa</taxon>
        <taxon>Chordata</taxon>
        <taxon>Craniata</taxon>
        <taxon>Vertebrata</taxon>
        <taxon>Euteleostomi</taxon>
        <taxon>Mammalia</taxon>
        <taxon>Eutheria</taxon>
        <taxon>Euarchontoglires</taxon>
        <taxon>Glires</taxon>
        <taxon>Rodentia</taxon>
        <taxon>Myomorpha</taxon>
        <taxon>Muroidea</taxon>
        <taxon>Cricetidae</taxon>
        <taxon>Arvicolinae</taxon>
        <taxon>Microtus</taxon>
    </lineage>
</organism>
<dbReference type="PANTHER" id="PTHR16983">
    <property type="entry name" value="UPAR/LY6 DOMAIN-CONTAINING PROTEIN"/>
    <property type="match status" value="1"/>
</dbReference>
<dbReference type="SUPFAM" id="SSF57302">
    <property type="entry name" value="Snake toxin-like"/>
    <property type="match status" value="1"/>
</dbReference>